<protein>
    <recommendedName>
        <fullName evidence="10">GPI inositol-deacylase</fullName>
        <ecNumber evidence="10">3.1.-.-</ecNumber>
    </recommendedName>
</protein>
<feature type="transmembrane region" description="Helical" evidence="10">
    <location>
        <begin position="625"/>
        <end position="652"/>
    </location>
</feature>
<dbReference type="GO" id="GO:0005789">
    <property type="term" value="C:endoplasmic reticulum membrane"/>
    <property type="evidence" value="ECO:0007669"/>
    <property type="project" value="UniProtKB-SubCell"/>
</dbReference>
<keyword evidence="7 10" id="KW-0653">Protein transport</keyword>
<dbReference type="AlphaFoldDB" id="A0AAW2Z578"/>
<dbReference type="GO" id="GO:0006505">
    <property type="term" value="P:GPI anchor metabolic process"/>
    <property type="evidence" value="ECO:0007669"/>
    <property type="project" value="TreeGrafter"/>
</dbReference>
<evidence type="ECO:0000256" key="2">
    <source>
        <dbReference type="ARBA" id="ARBA00006931"/>
    </source>
</evidence>
<evidence type="ECO:0000256" key="1">
    <source>
        <dbReference type="ARBA" id="ARBA00004477"/>
    </source>
</evidence>
<reference evidence="12 13" key="1">
    <citation type="submission" date="2024-03" db="EMBL/GenBank/DDBJ databases">
        <title>The Acrasis kona genome and developmental transcriptomes reveal deep origins of eukaryotic multicellular pathways.</title>
        <authorList>
            <person name="Sheikh S."/>
            <person name="Fu C.-J."/>
            <person name="Brown M.W."/>
            <person name="Baldauf S.L."/>
        </authorList>
    </citation>
    <scope>NUCLEOTIDE SEQUENCE [LARGE SCALE GENOMIC DNA]</scope>
    <source>
        <strain evidence="12 13">ATCC MYA-3509</strain>
    </source>
</reference>
<dbReference type="EC" id="3.1.-.-" evidence="10"/>
<comment type="caution">
    <text evidence="12">The sequence shown here is derived from an EMBL/GenBank/DDBJ whole genome shotgun (WGS) entry which is preliminary data.</text>
</comment>
<accession>A0AAW2Z578</accession>
<feature type="transmembrane region" description="Helical" evidence="10">
    <location>
        <begin position="827"/>
        <end position="848"/>
    </location>
</feature>
<dbReference type="InterPro" id="IPR012908">
    <property type="entry name" value="PGAP1-ab_dom-like"/>
</dbReference>
<dbReference type="SUPFAM" id="SSF53474">
    <property type="entry name" value="alpha/beta-Hydrolases"/>
    <property type="match status" value="1"/>
</dbReference>
<dbReference type="PANTHER" id="PTHR15495">
    <property type="entry name" value="NEGATIVE REGULATOR OF VESICLE FORMATION-RELATED"/>
    <property type="match status" value="1"/>
</dbReference>
<dbReference type="InterPro" id="IPR029058">
    <property type="entry name" value="AB_hydrolase_fold"/>
</dbReference>
<comment type="similarity">
    <text evidence="2 10">Belongs to the GPI inositol-deacylase family.</text>
</comment>
<keyword evidence="4 10" id="KW-0812">Transmembrane</keyword>
<comment type="function">
    <text evidence="10">Involved in inositol deacylation of GPI-anchored proteins which plays important roles in the quality control and ER-associated degradation of GPI-anchored proteins.</text>
</comment>
<feature type="transmembrane region" description="Helical" evidence="10">
    <location>
        <begin position="672"/>
        <end position="691"/>
    </location>
</feature>
<keyword evidence="13" id="KW-1185">Reference proteome</keyword>
<dbReference type="Gene3D" id="3.40.50.1820">
    <property type="entry name" value="alpha/beta hydrolase"/>
    <property type="match status" value="1"/>
</dbReference>
<dbReference type="Proteomes" id="UP001431209">
    <property type="component" value="Unassembled WGS sequence"/>
</dbReference>
<dbReference type="Pfam" id="PF07819">
    <property type="entry name" value="PGAP1"/>
    <property type="match status" value="1"/>
</dbReference>
<dbReference type="GO" id="GO:0015031">
    <property type="term" value="P:protein transport"/>
    <property type="evidence" value="ECO:0007669"/>
    <property type="project" value="UniProtKB-KW"/>
</dbReference>
<dbReference type="PANTHER" id="PTHR15495:SF7">
    <property type="entry name" value="GPI INOSITOL-DEACYLASE"/>
    <property type="match status" value="1"/>
</dbReference>
<evidence type="ECO:0000256" key="9">
    <source>
        <dbReference type="ARBA" id="ARBA00023136"/>
    </source>
</evidence>
<evidence type="ECO:0000313" key="12">
    <source>
        <dbReference type="EMBL" id="KAL0484555.1"/>
    </source>
</evidence>
<keyword evidence="9 10" id="KW-0472">Membrane</keyword>
<keyword evidence="6 10" id="KW-0256">Endoplasmic reticulum</keyword>
<sequence length="995" mass="113717">MRLSNVFAFLITLAIIGLAALGVIQVYHEKKMEQNQCLMSWMNPNYIPVKVEPPHPTLSSKYKLYLYREGRFARQEIGRLTGVPVLFVHGNAGSYKQVRSIGIATVLDKTQVPMLDSHIKAIVQRQAGLNHKVELDVFAVDFEEELSALHGQLLWDQADFVNYAIQTIRSHYQGDKHKSVITVGHSIGGMVLRAAPLLPSYQPQTINTIITMSTPHVDHPFLFDRSLHQFYSHVNNEWKKQIRDPRSDIHDTVLISISGGFRDTLVRSDTTLLDDVIPPSNGFSVSAYSVPYVRTSADHLSVMWCKQLIQVVGNYLVDLVNDPKNSKQGKYDLDLPTRLDIAKKNFYSVSSYGRVMNIKHSKPEEQEFKIKRKPETLMLEGGTFKFDANHKPKSNVYQIDLNSLRNQNRNNIVITTNMNQYEYFVFGRKNGKVVDLDSEIETLPYVRKTERHMQEENVDPSISHTIVQLDSSQLEDYEHLILYFEEESLKWHDIRMIVHAYNSDSSKVNLKDLSVSNLFDSLVKVERNFIGVHKLHFSSLSRQFNYKIKLSDQNSDPPLLYPSAYYYFANKREDGHIVFEDRYVEDAREFTIKFFTSTSLEVNDFTVYIFTDPNSSFTISVTYDWLNILGSAIRFNAGPIAASAFAFLFFALASQARSNWYQSINRSAAQVLYTRLIFTIVTITIAFVLHYDIFLNVLGDGIPFVSIADDYLVNLEMSTQKKVQSFLRQNSTLVPTFPLEQTRENLYPKRALHQNHVLYVVLSLLFGYALLQIIVSLLRVINALLNITVIRVIKIVSGLFPTTPGWLNIGFWVLIANSFAVFSHGKIHSGIFLVLSIVIMLLVSSYKLNTTLPTTRNLRLSLLTLFVMSSLLTAPSIIIFVKELLLRVELNQSKTNILQKVFNSLPDHQFADSFQLLLGPLFWLLVSLSNEVLFPQGQSSRFIAPLLEIAGIATLATCRFLSYRLMYITFFVSIILFFNICRGIILKPFNKTKNE</sequence>
<evidence type="ECO:0000256" key="5">
    <source>
        <dbReference type="ARBA" id="ARBA00022801"/>
    </source>
</evidence>
<proteinExistence type="inferred from homology"/>
<comment type="subcellular location">
    <subcellularLocation>
        <location evidence="1">Endoplasmic reticulum membrane</location>
        <topology evidence="1">Multi-pass membrane protein</topology>
    </subcellularLocation>
</comment>
<keyword evidence="3 10" id="KW-0813">Transport</keyword>
<evidence type="ECO:0000256" key="6">
    <source>
        <dbReference type="ARBA" id="ARBA00022824"/>
    </source>
</evidence>
<evidence type="ECO:0000313" key="13">
    <source>
        <dbReference type="Proteomes" id="UP001431209"/>
    </source>
</evidence>
<evidence type="ECO:0000256" key="10">
    <source>
        <dbReference type="RuleBase" id="RU365011"/>
    </source>
</evidence>
<keyword evidence="5 10" id="KW-0378">Hydrolase</keyword>
<name>A0AAW2Z578_9EUKA</name>
<evidence type="ECO:0000256" key="8">
    <source>
        <dbReference type="ARBA" id="ARBA00022989"/>
    </source>
</evidence>
<evidence type="ECO:0000256" key="3">
    <source>
        <dbReference type="ARBA" id="ARBA00022448"/>
    </source>
</evidence>
<evidence type="ECO:0000256" key="7">
    <source>
        <dbReference type="ARBA" id="ARBA00022927"/>
    </source>
</evidence>
<organism evidence="12 13">
    <name type="scientific">Acrasis kona</name>
    <dbReference type="NCBI Taxonomy" id="1008807"/>
    <lineage>
        <taxon>Eukaryota</taxon>
        <taxon>Discoba</taxon>
        <taxon>Heterolobosea</taxon>
        <taxon>Tetramitia</taxon>
        <taxon>Eutetramitia</taxon>
        <taxon>Acrasidae</taxon>
        <taxon>Acrasis</taxon>
    </lineage>
</organism>
<feature type="domain" description="GPI inositol-deacylase PGAP1-like alpha/beta" evidence="11">
    <location>
        <begin position="80"/>
        <end position="318"/>
    </location>
</feature>
<feature type="transmembrane region" description="Helical" evidence="10">
    <location>
        <begin position="792"/>
        <end position="815"/>
    </location>
</feature>
<gene>
    <name evidence="12" type="ORF">AKO1_011603</name>
</gene>
<dbReference type="GO" id="GO:0050185">
    <property type="term" value="F:phosphatidylinositol deacylase activity"/>
    <property type="evidence" value="ECO:0007669"/>
    <property type="project" value="TreeGrafter"/>
</dbReference>
<dbReference type="GO" id="GO:0006888">
    <property type="term" value="P:endoplasmic reticulum to Golgi vesicle-mediated transport"/>
    <property type="evidence" value="ECO:0007669"/>
    <property type="project" value="TreeGrafter"/>
</dbReference>
<evidence type="ECO:0000256" key="4">
    <source>
        <dbReference type="ARBA" id="ARBA00022692"/>
    </source>
</evidence>
<feature type="transmembrane region" description="Helical" evidence="10">
    <location>
        <begin position="757"/>
        <end position="780"/>
    </location>
</feature>
<feature type="transmembrane region" description="Helical" evidence="10">
    <location>
        <begin position="860"/>
        <end position="881"/>
    </location>
</feature>
<keyword evidence="8 10" id="KW-1133">Transmembrane helix</keyword>
<feature type="transmembrane region" description="Helical" evidence="10">
    <location>
        <begin position="968"/>
        <end position="985"/>
    </location>
</feature>
<dbReference type="InterPro" id="IPR039529">
    <property type="entry name" value="PGAP1/BST1"/>
</dbReference>
<evidence type="ECO:0000259" key="11">
    <source>
        <dbReference type="Pfam" id="PF07819"/>
    </source>
</evidence>
<dbReference type="EMBL" id="JAOPGA020001054">
    <property type="protein sequence ID" value="KAL0484555.1"/>
    <property type="molecule type" value="Genomic_DNA"/>
</dbReference>